<dbReference type="PANTHER" id="PTHR14152">
    <property type="entry name" value="SQUAMOUS CELL CARCINOMA ANTIGEN RECOGNISED BY CYTOTOXIC T LYMPHOCYTES"/>
    <property type="match status" value="1"/>
</dbReference>
<dbReference type="RefSeq" id="XP_056085298.1">
    <property type="nucleotide sequence ID" value="XM_056231484.1"/>
</dbReference>
<dbReference type="Pfam" id="PF19252">
    <property type="entry name" value="HIND"/>
    <property type="match status" value="2"/>
</dbReference>
<dbReference type="GO" id="GO:0046540">
    <property type="term" value="C:U4/U6 x U5 tri-snRNP complex"/>
    <property type="evidence" value="ECO:0007669"/>
    <property type="project" value="InterPro"/>
</dbReference>
<dbReference type="GO" id="GO:0000481">
    <property type="term" value="P:maturation of 5S rRNA"/>
    <property type="evidence" value="ECO:0007669"/>
    <property type="project" value="TreeGrafter"/>
</dbReference>
<dbReference type="AlphaFoldDB" id="A0AA35J908"/>
<keyword evidence="4" id="KW-0508">mRNA splicing</keyword>
<feature type="region of interest" description="Disordered" evidence="6">
    <location>
        <begin position="550"/>
        <end position="587"/>
    </location>
</feature>
<dbReference type="InterPro" id="IPR045347">
    <property type="entry name" value="HIND"/>
</dbReference>
<dbReference type="Proteomes" id="UP001162087">
    <property type="component" value="Chromosome 15"/>
</dbReference>
<keyword evidence="8" id="KW-1185">Reference proteome</keyword>
<evidence type="ECO:0000313" key="7">
    <source>
        <dbReference type="EMBL" id="CAI4052269.1"/>
    </source>
</evidence>
<feature type="compositionally biased region" description="Basic residues" evidence="6">
    <location>
        <begin position="550"/>
        <end position="565"/>
    </location>
</feature>
<dbReference type="PANTHER" id="PTHR14152:SF5">
    <property type="entry name" value="U4_U6.U5 TRI-SNRNP-ASSOCIATED PROTEIN 1"/>
    <property type="match status" value="1"/>
</dbReference>
<evidence type="ECO:0000313" key="8">
    <source>
        <dbReference type="Proteomes" id="UP001162087"/>
    </source>
</evidence>
<organism evidence="7 8">
    <name type="scientific">Saccharomyces kudriavzevii (strain ATCC MYA-4449 / AS 2.2408 / CBS 8840 / NBRC 1802 / NCYC 2889)</name>
    <name type="common">Yeast</name>
    <dbReference type="NCBI Taxonomy" id="226230"/>
    <lineage>
        <taxon>Eukaryota</taxon>
        <taxon>Fungi</taxon>
        <taxon>Dikarya</taxon>
        <taxon>Ascomycota</taxon>
        <taxon>Saccharomycotina</taxon>
        <taxon>Saccharomycetes</taxon>
        <taxon>Saccharomycetales</taxon>
        <taxon>Saccharomycetaceae</taxon>
        <taxon>Saccharomyces</taxon>
    </lineage>
</organism>
<evidence type="ECO:0000256" key="2">
    <source>
        <dbReference type="ARBA" id="ARBA00006076"/>
    </source>
</evidence>
<evidence type="ECO:0000256" key="3">
    <source>
        <dbReference type="ARBA" id="ARBA00022664"/>
    </source>
</evidence>
<feature type="region of interest" description="Disordered" evidence="6">
    <location>
        <begin position="488"/>
        <end position="520"/>
    </location>
</feature>
<evidence type="ECO:0000256" key="6">
    <source>
        <dbReference type="SAM" id="MobiDB-lite"/>
    </source>
</evidence>
<accession>A0AA35J908</accession>
<dbReference type="InterPro" id="IPR005011">
    <property type="entry name" value="SNU66/SART1"/>
</dbReference>
<keyword evidence="3" id="KW-0507">mRNA processing</keyword>
<evidence type="ECO:0000256" key="4">
    <source>
        <dbReference type="ARBA" id="ARBA00023187"/>
    </source>
</evidence>
<gene>
    <name evidence="7" type="primary">SKDI15G4460</name>
    <name evidence="7" type="ORF">SKDI_15G4460</name>
</gene>
<name>A0AA35J908_SACK1</name>
<feature type="compositionally biased region" description="Basic and acidic residues" evidence="6">
    <location>
        <begin position="567"/>
        <end position="576"/>
    </location>
</feature>
<dbReference type="GeneID" id="80927324"/>
<dbReference type="EMBL" id="OX365910">
    <property type="protein sequence ID" value="CAI4052269.1"/>
    <property type="molecule type" value="Genomic_DNA"/>
</dbReference>
<evidence type="ECO:0000256" key="5">
    <source>
        <dbReference type="ARBA" id="ARBA00023242"/>
    </source>
</evidence>
<feature type="compositionally biased region" description="Polar residues" evidence="6">
    <location>
        <begin position="501"/>
        <end position="513"/>
    </location>
</feature>
<comment type="similarity">
    <text evidence="2">Belongs to the SNU66/SART1 family.</text>
</comment>
<feature type="region of interest" description="Disordered" evidence="6">
    <location>
        <begin position="407"/>
        <end position="434"/>
    </location>
</feature>
<sequence>MNTQQSLSIAETNEIRQKLGLKPISVVQDKDADRNESLSIEETNKLVISTGQKHIPSQKNVTPFSPNIRSTVKVNTLREKITEFQRANTPLRNTQLIKDDDANDDNLWLENLDAITVPGEAKPLNTLLVNESTGKEDEDIDLHNVQVSCSIEELGASEEAILTLKESSIFDDADSSDVLENEKVAQETTDREKLRLRQMNKDRRQKRLNLHVSSLDIQEEEKTSPKNTLLSIGAEKGIIKVPKPESAKQSVGKIKVNFDDIDNVSDEDGGDFKPLKIKKRKVKDPKSAKTRKSKIFHKMEVVKLVDEDENLSWMNEEQLVTIINAKSNRKNELKGAELLAGEIEKARNEKKLRAEHILKMRENANNFVIDEKTVFLDTLDISLPGGIVTADEATLDYNRETNIKYTTNQHPGEEVGSNNPSKAANGGSKNEEHSSDVPCFFSGIASTLGFLRKKNLFATEDANSKAKKETKVEAVKQTIDKELAQKQNGSNACLQEKQSRKQFQGTEPLNNGSKIRRNRLSHYDPDIQLVYRDEKGNQLTTKEAYKKLSQKFHGTKSNKKKKAKMQSRIEARKSAPQDRNVFEFGNS</sequence>
<reference evidence="7" key="1">
    <citation type="submission" date="2022-10" db="EMBL/GenBank/DDBJ databases">
        <authorList>
            <person name="Byrne P K."/>
        </authorList>
    </citation>
    <scope>NUCLEOTIDE SEQUENCE</scope>
    <source>
        <strain evidence="7">IFO1802</strain>
    </source>
</reference>
<feature type="compositionally biased region" description="Polar residues" evidence="6">
    <location>
        <begin position="407"/>
        <end position="422"/>
    </location>
</feature>
<protein>
    <recommendedName>
        <fullName evidence="9">SNU66-like protein</fullName>
    </recommendedName>
</protein>
<evidence type="ECO:0008006" key="9">
    <source>
        <dbReference type="Google" id="ProtNLM"/>
    </source>
</evidence>
<dbReference type="GO" id="GO:0045292">
    <property type="term" value="P:mRNA cis splicing, via spliceosome"/>
    <property type="evidence" value="ECO:0007669"/>
    <property type="project" value="TreeGrafter"/>
</dbReference>
<evidence type="ECO:0000256" key="1">
    <source>
        <dbReference type="ARBA" id="ARBA00004123"/>
    </source>
</evidence>
<proteinExistence type="inferred from homology"/>
<comment type="subcellular location">
    <subcellularLocation>
        <location evidence="1">Nucleus</location>
    </subcellularLocation>
</comment>
<dbReference type="Pfam" id="PF03343">
    <property type="entry name" value="SART-1"/>
    <property type="match status" value="1"/>
</dbReference>
<keyword evidence="5" id="KW-0539">Nucleus</keyword>